<dbReference type="InterPro" id="IPR029055">
    <property type="entry name" value="Ntn_hydrolases_N"/>
</dbReference>
<dbReference type="EMBL" id="JAJTWT010000007">
    <property type="protein sequence ID" value="MCE4538921.1"/>
    <property type="molecule type" value="Genomic_DNA"/>
</dbReference>
<dbReference type="SUPFAM" id="SSF56235">
    <property type="entry name" value="N-terminal nucleophile aminohydrolases (Ntn hydrolases)"/>
    <property type="match status" value="1"/>
</dbReference>
<evidence type="ECO:0000313" key="4">
    <source>
        <dbReference type="EMBL" id="MCE4538921.1"/>
    </source>
</evidence>
<comment type="similarity">
    <text evidence="1">Belongs to the peptidase S45 family.</text>
</comment>
<dbReference type="PANTHER" id="PTHR34218:SF4">
    <property type="entry name" value="ACYL-HOMOSERINE LACTONE ACYLASE QUIP"/>
    <property type="match status" value="1"/>
</dbReference>
<evidence type="ECO:0000313" key="5">
    <source>
        <dbReference type="Proteomes" id="UP001201463"/>
    </source>
</evidence>
<dbReference type="Gene3D" id="3.60.20.10">
    <property type="entry name" value="Glutamine Phosphoribosylpyrophosphate, subunit 1, domain 1"/>
    <property type="match status" value="1"/>
</dbReference>
<dbReference type="Gene3D" id="2.30.120.10">
    <property type="match status" value="1"/>
</dbReference>
<dbReference type="PIRSF" id="PIRSF001227">
    <property type="entry name" value="Pen_acylase"/>
    <property type="match status" value="1"/>
</dbReference>
<keyword evidence="3" id="KW-0865">Zymogen</keyword>
<dbReference type="InterPro" id="IPR023343">
    <property type="entry name" value="Penicillin_amidase_dom1"/>
</dbReference>
<comment type="caution">
    <text evidence="4">The sequence shown here is derived from an EMBL/GenBank/DDBJ whole genome shotgun (WGS) entry which is preliminary data.</text>
</comment>
<dbReference type="InterPro" id="IPR014395">
    <property type="entry name" value="Pen/GL7ACA/AHL_acylase"/>
</dbReference>
<dbReference type="InterPro" id="IPR043147">
    <property type="entry name" value="Penicillin_amidase_A-knob"/>
</dbReference>
<dbReference type="InterPro" id="IPR002692">
    <property type="entry name" value="S45"/>
</dbReference>
<dbReference type="PANTHER" id="PTHR34218">
    <property type="entry name" value="PEPTIDASE S45 PENICILLIN AMIDASE"/>
    <property type="match status" value="1"/>
</dbReference>
<dbReference type="InterPro" id="IPR043146">
    <property type="entry name" value="Penicillin_amidase_N_B-knob"/>
</dbReference>
<keyword evidence="2" id="KW-0378">Hydrolase</keyword>
<reference evidence="4 5" key="1">
    <citation type="submission" date="2021-12" db="EMBL/GenBank/DDBJ databases">
        <title>Genome seq of p7.</title>
        <authorList>
            <person name="Seo T."/>
        </authorList>
    </citation>
    <scope>NUCLEOTIDE SEQUENCE [LARGE SCALE GENOMIC DNA]</scope>
    <source>
        <strain evidence="4 5">P7</strain>
    </source>
</reference>
<organism evidence="4 5">
    <name type="scientific">Pelomonas caseinilytica</name>
    <dbReference type="NCBI Taxonomy" id="2906763"/>
    <lineage>
        <taxon>Bacteria</taxon>
        <taxon>Pseudomonadati</taxon>
        <taxon>Pseudomonadota</taxon>
        <taxon>Betaproteobacteria</taxon>
        <taxon>Burkholderiales</taxon>
        <taxon>Sphaerotilaceae</taxon>
        <taxon>Roseateles</taxon>
    </lineage>
</organism>
<proteinExistence type="inferred from homology"/>
<accession>A0ABS8XJB0</accession>
<protein>
    <submittedName>
        <fullName evidence="4">Penicillin acylase family protein</fullName>
    </submittedName>
</protein>
<evidence type="ECO:0000256" key="2">
    <source>
        <dbReference type="ARBA" id="ARBA00022801"/>
    </source>
</evidence>
<dbReference type="CDD" id="cd03747">
    <property type="entry name" value="Ntn_PGA_like"/>
    <property type="match status" value="1"/>
</dbReference>
<name>A0ABS8XJB0_9BURK</name>
<gene>
    <name evidence="4" type="ORF">LXT12_16835</name>
</gene>
<sequence>MNNKFPILKRFAIAIVLPLLLLLAWVFASASRGLPPQRQVVQVPGGGLVNIERDEHGVPKLTADKDEDIYFAMGYVHAQDRLWQMEMQRRFAAGRLSEIFGKTLLDHDSWIRTLGLRRSAESAYASLSAQAQRSLTAYAAGVNAWLCEEHALPFEFTLLAVRPEPWTELDSLSWSKVFALNLAGNSNQELGKVVAARYLSAQQLHFFFPGNDDLIATDEGQIASGSLASLVTFLETLRRDWQIGGREVGSNAWVIAGRHTLDGSALLANDPHLGLQLPSTWYPVVQHGKNLRAQGMSLVGLPPVIFGQNGKIAWGGTSMMADVQDFMVERLDPADANRYLADGAWMPFERRTETIEVARDFPSLLHQAFKPVRIEVRETRNGPIVSSSLAQKVDQPMSLRWTALQRGDRSYESWYAVSYSNNWATFRASFRNFVAPALNMLYADRDGNIGYVGVGAIPIRLKGDGSAPVPGWDRQYGWQGQIPPDAMPSLYNPPEGYIVSANNRPVDDSYPYFISNNWASSARAERIRDLITQSVSAGRKLTLADMRTIQIDERSLSARHLVPVLTAIKPNNEAESKALVSLKGWQGDMVASSSQAALFNVWMRHLSEVLFSDALNEDWIHREQQQFVRTVLSQPTIEQIERALTDTTSTWCNRRAVESADRSCERLLRESLGRALAELTRRLGNDQAHWRWGDLHQVLYAHQPFSGVRGLSKLFERRIQNVGGGPDSINVTGFSVDETEGYIGHFGATSRQIIAIGHHRVAHQYMNSTGQSGNWMSPHYDDMVKSFTVGDYYSLNAGGLK</sequence>
<dbReference type="RefSeq" id="WP_233393448.1">
    <property type="nucleotide sequence ID" value="NZ_JAJTWT010000007.1"/>
</dbReference>
<dbReference type="Pfam" id="PF01804">
    <property type="entry name" value="Penicil_amidase"/>
    <property type="match status" value="1"/>
</dbReference>
<dbReference type="Gene3D" id="1.10.439.10">
    <property type="entry name" value="Penicillin Amidohydrolase, domain 1"/>
    <property type="match status" value="1"/>
</dbReference>
<keyword evidence="5" id="KW-1185">Reference proteome</keyword>
<evidence type="ECO:0000256" key="3">
    <source>
        <dbReference type="ARBA" id="ARBA00023145"/>
    </source>
</evidence>
<dbReference type="Proteomes" id="UP001201463">
    <property type="component" value="Unassembled WGS sequence"/>
</dbReference>
<dbReference type="Gene3D" id="1.10.1400.10">
    <property type="match status" value="1"/>
</dbReference>
<evidence type="ECO:0000256" key="1">
    <source>
        <dbReference type="ARBA" id="ARBA00006586"/>
    </source>
</evidence>